<dbReference type="GO" id="GO:0000156">
    <property type="term" value="F:phosphorelay response regulator activity"/>
    <property type="evidence" value="ECO:0007669"/>
    <property type="project" value="TreeGrafter"/>
</dbReference>
<dbReference type="InterPro" id="IPR039420">
    <property type="entry name" value="WalR-like"/>
</dbReference>
<dbReference type="SUPFAM" id="SSF46894">
    <property type="entry name" value="C-terminal effector domain of the bipartite response regulators"/>
    <property type="match status" value="1"/>
</dbReference>
<dbReference type="Pfam" id="PF00072">
    <property type="entry name" value="Response_reg"/>
    <property type="match status" value="1"/>
</dbReference>
<evidence type="ECO:0000313" key="11">
    <source>
        <dbReference type="Proteomes" id="UP000199409"/>
    </source>
</evidence>
<feature type="modified residue" description="4-aspartylphosphate" evidence="6">
    <location>
        <position position="55"/>
    </location>
</feature>
<gene>
    <name evidence="10" type="ORF">SAMN05660420_00446</name>
</gene>
<organism evidence="10 11">
    <name type="scientific">Desulfuromusa kysingii</name>
    <dbReference type="NCBI Taxonomy" id="37625"/>
    <lineage>
        <taxon>Bacteria</taxon>
        <taxon>Pseudomonadati</taxon>
        <taxon>Thermodesulfobacteriota</taxon>
        <taxon>Desulfuromonadia</taxon>
        <taxon>Desulfuromonadales</taxon>
        <taxon>Geopsychrobacteraceae</taxon>
        <taxon>Desulfuromusa</taxon>
    </lineage>
</organism>
<keyword evidence="5" id="KW-0804">Transcription</keyword>
<dbReference type="AlphaFoldDB" id="A0A1H3W339"/>
<protein>
    <submittedName>
        <fullName evidence="10">Two component transcriptional regulator, winged helix family</fullName>
    </submittedName>
</protein>
<dbReference type="Gene3D" id="3.40.50.2300">
    <property type="match status" value="1"/>
</dbReference>
<dbReference type="PROSITE" id="PS51755">
    <property type="entry name" value="OMPR_PHOB"/>
    <property type="match status" value="1"/>
</dbReference>
<feature type="domain" description="OmpR/PhoB-type" evidence="9">
    <location>
        <begin position="132"/>
        <end position="231"/>
    </location>
</feature>
<dbReference type="Pfam" id="PF00486">
    <property type="entry name" value="Trans_reg_C"/>
    <property type="match status" value="1"/>
</dbReference>
<dbReference type="GO" id="GO:0005829">
    <property type="term" value="C:cytosol"/>
    <property type="evidence" value="ECO:0007669"/>
    <property type="project" value="TreeGrafter"/>
</dbReference>
<dbReference type="Proteomes" id="UP000199409">
    <property type="component" value="Unassembled WGS sequence"/>
</dbReference>
<dbReference type="Gene3D" id="6.10.250.690">
    <property type="match status" value="1"/>
</dbReference>
<keyword evidence="1 6" id="KW-0597">Phosphoprotein</keyword>
<dbReference type="PANTHER" id="PTHR48111">
    <property type="entry name" value="REGULATOR OF RPOS"/>
    <property type="match status" value="1"/>
</dbReference>
<feature type="DNA-binding region" description="OmpR/PhoB-type" evidence="7">
    <location>
        <begin position="132"/>
        <end position="231"/>
    </location>
</feature>
<dbReference type="GO" id="GO:0000976">
    <property type="term" value="F:transcription cis-regulatory region binding"/>
    <property type="evidence" value="ECO:0007669"/>
    <property type="project" value="TreeGrafter"/>
</dbReference>
<name>A0A1H3W339_9BACT</name>
<dbReference type="InterPro" id="IPR001789">
    <property type="entry name" value="Sig_transdc_resp-reg_receiver"/>
</dbReference>
<dbReference type="GO" id="GO:0032993">
    <property type="term" value="C:protein-DNA complex"/>
    <property type="evidence" value="ECO:0007669"/>
    <property type="project" value="TreeGrafter"/>
</dbReference>
<dbReference type="PROSITE" id="PS50110">
    <property type="entry name" value="RESPONSE_REGULATORY"/>
    <property type="match status" value="1"/>
</dbReference>
<keyword evidence="11" id="KW-1185">Reference proteome</keyword>
<evidence type="ECO:0000259" key="8">
    <source>
        <dbReference type="PROSITE" id="PS50110"/>
    </source>
</evidence>
<evidence type="ECO:0000256" key="5">
    <source>
        <dbReference type="ARBA" id="ARBA00023163"/>
    </source>
</evidence>
<keyword evidence="4 7" id="KW-0238">DNA-binding</keyword>
<dbReference type="InterPro" id="IPR036388">
    <property type="entry name" value="WH-like_DNA-bd_sf"/>
</dbReference>
<feature type="domain" description="Response regulatory" evidence="8">
    <location>
        <begin position="6"/>
        <end position="120"/>
    </location>
</feature>
<evidence type="ECO:0000259" key="9">
    <source>
        <dbReference type="PROSITE" id="PS51755"/>
    </source>
</evidence>
<dbReference type="SUPFAM" id="SSF52172">
    <property type="entry name" value="CheY-like"/>
    <property type="match status" value="1"/>
</dbReference>
<dbReference type="InterPro" id="IPR001867">
    <property type="entry name" value="OmpR/PhoB-type_DNA-bd"/>
</dbReference>
<dbReference type="SMART" id="SM00862">
    <property type="entry name" value="Trans_reg_C"/>
    <property type="match status" value="1"/>
</dbReference>
<evidence type="ECO:0000256" key="2">
    <source>
        <dbReference type="ARBA" id="ARBA00023012"/>
    </source>
</evidence>
<dbReference type="CDD" id="cd00383">
    <property type="entry name" value="trans_reg_C"/>
    <property type="match status" value="1"/>
</dbReference>
<evidence type="ECO:0000256" key="7">
    <source>
        <dbReference type="PROSITE-ProRule" id="PRU01091"/>
    </source>
</evidence>
<evidence type="ECO:0000256" key="1">
    <source>
        <dbReference type="ARBA" id="ARBA00022553"/>
    </source>
</evidence>
<dbReference type="InterPro" id="IPR011006">
    <property type="entry name" value="CheY-like_superfamily"/>
</dbReference>
<dbReference type="FunFam" id="3.40.50.2300:FF:000001">
    <property type="entry name" value="DNA-binding response regulator PhoB"/>
    <property type="match status" value="1"/>
</dbReference>
<dbReference type="InterPro" id="IPR016032">
    <property type="entry name" value="Sig_transdc_resp-reg_C-effctor"/>
</dbReference>
<reference evidence="10 11" key="1">
    <citation type="submission" date="2016-10" db="EMBL/GenBank/DDBJ databases">
        <authorList>
            <person name="de Groot N.N."/>
        </authorList>
    </citation>
    <scope>NUCLEOTIDE SEQUENCE [LARGE SCALE GENOMIC DNA]</scope>
    <source>
        <strain evidence="10 11">DSM 7343</strain>
    </source>
</reference>
<dbReference type="CDD" id="cd17574">
    <property type="entry name" value="REC_OmpR"/>
    <property type="match status" value="1"/>
</dbReference>
<dbReference type="SMART" id="SM00448">
    <property type="entry name" value="REC"/>
    <property type="match status" value="1"/>
</dbReference>
<evidence type="ECO:0000256" key="3">
    <source>
        <dbReference type="ARBA" id="ARBA00023015"/>
    </source>
</evidence>
<accession>A0A1H3W339</accession>
<evidence type="ECO:0000256" key="4">
    <source>
        <dbReference type="ARBA" id="ARBA00023125"/>
    </source>
</evidence>
<keyword evidence="3" id="KW-0805">Transcription regulation</keyword>
<dbReference type="Gene3D" id="1.10.10.10">
    <property type="entry name" value="Winged helix-like DNA-binding domain superfamily/Winged helix DNA-binding domain"/>
    <property type="match status" value="1"/>
</dbReference>
<dbReference type="GO" id="GO:0006355">
    <property type="term" value="P:regulation of DNA-templated transcription"/>
    <property type="evidence" value="ECO:0007669"/>
    <property type="project" value="InterPro"/>
</dbReference>
<keyword evidence="2" id="KW-0902">Two-component regulatory system</keyword>
<evidence type="ECO:0000313" key="10">
    <source>
        <dbReference type="EMBL" id="SDZ81507.1"/>
    </source>
</evidence>
<proteinExistence type="predicted"/>
<dbReference type="EMBL" id="FNQN01000001">
    <property type="protein sequence ID" value="SDZ81507.1"/>
    <property type="molecule type" value="Genomic_DNA"/>
</dbReference>
<sequence>MKPDIALLLVEDEPHIAQGLLFNLEEEGYRVTHVESGEQALEQLEKNPFNLVILDLALPGIDGLEVCDRLREQENHIPILMLTARGTEQDRITGLSKGADDYLAKPFNLKEFLLRVAGLLRRANWQPTLPQKTRYVFGSNQINLETDQAITAHGTIQLTELEMKMLRLFFDQEGKVLSRGELLKQVWGMSPKTETRTLDNFIVRLRKYFEVDPTKPRYFLTVRGRGYRFIKKPD</sequence>
<dbReference type="STRING" id="37625.SAMN05660420_00446"/>
<dbReference type="PANTHER" id="PTHR48111:SF21">
    <property type="entry name" value="DNA-BINDING DUAL MASTER TRANSCRIPTIONAL REGULATOR RPAA"/>
    <property type="match status" value="1"/>
</dbReference>
<evidence type="ECO:0000256" key="6">
    <source>
        <dbReference type="PROSITE-ProRule" id="PRU00169"/>
    </source>
</evidence>